<evidence type="ECO:0000313" key="3">
    <source>
        <dbReference type="Proteomes" id="UP000537126"/>
    </source>
</evidence>
<name>A0A846MNE6_9BACT</name>
<evidence type="ECO:0000313" key="2">
    <source>
        <dbReference type="EMBL" id="NIK73024.1"/>
    </source>
</evidence>
<gene>
    <name evidence="2" type="ORF">FHS56_000510</name>
</gene>
<accession>A0A846MNE6</accession>
<organism evidence="2 3">
    <name type="scientific">Thermonema lapsum</name>
    <dbReference type="NCBI Taxonomy" id="28195"/>
    <lineage>
        <taxon>Bacteria</taxon>
        <taxon>Pseudomonadati</taxon>
        <taxon>Bacteroidota</taxon>
        <taxon>Cytophagia</taxon>
        <taxon>Cytophagales</taxon>
        <taxon>Thermonemataceae</taxon>
        <taxon>Thermonema</taxon>
    </lineage>
</organism>
<dbReference type="Proteomes" id="UP000537126">
    <property type="component" value="Unassembled WGS sequence"/>
</dbReference>
<comment type="caution">
    <text evidence="2">The sequence shown here is derived from an EMBL/GenBank/DDBJ whole genome shotgun (WGS) entry which is preliminary data.</text>
</comment>
<dbReference type="AlphaFoldDB" id="A0A846MNE6"/>
<feature type="region of interest" description="Disordered" evidence="1">
    <location>
        <begin position="1"/>
        <end position="22"/>
    </location>
</feature>
<protein>
    <submittedName>
        <fullName evidence="2">Uncharacterized protein</fullName>
    </submittedName>
</protein>
<keyword evidence="3" id="KW-1185">Reference proteome</keyword>
<dbReference type="EMBL" id="JAASRN010000001">
    <property type="protein sequence ID" value="NIK73024.1"/>
    <property type="molecule type" value="Genomic_DNA"/>
</dbReference>
<evidence type="ECO:0000256" key="1">
    <source>
        <dbReference type="SAM" id="MobiDB-lite"/>
    </source>
</evidence>
<proteinExistence type="predicted"/>
<reference evidence="2 3" key="1">
    <citation type="submission" date="2020-03" db="EMBL/GenBank/DDBJ databases">
        <title>Genomic Encyclopedia of Type Strains, Phase IV (KMG-IV): sequencing the most valuable type-strain genomes for metagenomic binning, comparative biology and taxonomic classification.</title>
        <authorList>
            <person name="Goeker M."/>
        </authorList>
    </citation>
    <scope>NUCLEOTIDE SEQUENCE [LARGE SCALE GENOMIC DNA]</scope>
    <source>
        <strain evidence="2 3">DSM 5718</strain>
    </source>
</reference>
<sequence>MKLAAMPAGLAGGDKGESRLPGAFGQSVPWQMHLTAPWRFESSPYSKKAPLAGRFF</sequence>